<evidence type="ECO:0000256" key="5">
    <source>
        <dbReference type="ARBA" id="ARBA00022692"/>
    </source>
</evidence>
<reference evidence="10 11" key="1">
    <citation type="submission" date="2020-08" db="EMBL/GenBank/DDBJ databases">
        <title>Genome public.</title>
        <authorList>
            <person name="Liu C."/>
            <person name="Sun Q."/>
        </authorList>
    </citation>
    <scope>NUCLEOTIDE SEQUENCE [LARGE SCALE GENOMIC DNA]</scope>
    <source>
        <strain evidence="10 11">NSJ-9</strain>
    </source>
</reference>
<keyword evidence="3" id="KW-0813">Transport</keyword>
<evidence type="ECO:0000256" key="4">
    <source>
        <dbReference type="ARBA" id="ARBA00022475"/>
    </source>
</evidence>
<comment type="similarity">
    <text evidence="2">Belongs to the MotA family.</text>
</comment>
<dbReference type="InterPro" id="IPR000540">
    <property type="entry name" value="Flag_MotA_CS"/>
</dbReference>
<keyword evidence="7 8" id="KW-0472">Membrane</keyword>
<sequence>MMGFFLCFMAIIFGVATNGGLSTIVQYLHLPSFILTAGGALCAVLTTADSFEDFAYGAKGILVAFQNKEEDAGQLTKTILQMSDTARKEGLLALEETTHDLGNPYLEKGIRLVVDGSDPELVRDIMEAELTHTYECNKKRVKFWEDFGAYAPAWGMVGTLIGLINMMKTMGSDSSAIGSGMSLALITTLYGSIIANWICIPIARKLEKSGAAEALSMELVVEGVLSIQAGENSRIIKEKLSAIVENDVMDKAEEAGAMG</sequence>
<feature type="transmembrane region" description="Helical" evidence="8">
    <location>
        <begin position="176"/>
        <end position="199"/>
    </location>
</feature>
<evidence type="ECO:0000259" key="9">
    <source>
        <dbReference type="Pfam" id="PF01618"/>
    </source>
</evidence>
<dbReference type="PANTHER" id="PTHR30433:SF2">
    <property type="entry name" value="MOTILITY PROTEIN A"/>
    <property type="match status" value="1"/>
</dbReference>
<gene>
    <name evidence="10" type="ORF">H8R94_11495</name>
</gene>
<evidence type="ECO:0000256" key="3">
    <source>
        <dbReference type="ARBA" id="ARBA00022448"/>
    </source>
</evidence>
<dbReference type="Pfam" id="PF01618">
    <property type="entry name" value="MotA_ExbB"/>
    <property type="match status" value="1"/>
</dbReference>
<comment type="caution">
    <text evidence="10">The sequence shown here is derived from an EMBL/GenBank/DDBJ whole genome shotgun (WGS) entry which is preliminary data.</text>
</comment>
<protein>
    <submittedName>
        <fullName evidence="10">MotA/TolQ/ExbB proton channel family protein</fullName>
    </submittedName>
</protein>
<dbReference type="Proteomes" id="UP000643810">
    <property type="component" value="Unassembled WGS sequence"/>
</dbReference>
<dbReference type="PANTHER" id="PTHR30433">
    <property type="entry name" value="CHEMOTAXIS PROTEIN MOTA"/>
    <property type="match status" value="1"/>
</dbReference>
<comment type="subcellular location">
    <subcellularLocation>
        <location evidence="1">Cell membrane</location>
        <topology evidence="1">Multi-pass membrane protein</topology>
    </subcellularLocation>
</comment>
<evidence type="ECO:0000256" key="6">
    <source>
        <dbReference type="ARBA" id="ARBA00022989"/>
    </source>
</evidence>
<proteinExistence type="inferred from homology"/>
<keyword evidence="4" id="KW-1003">Cell membrane</keyword>
<dbReference type="EMBL" id="JACOPG010000005">
    <property type="protein sequence ID" value="MBC5687215.1"/>
    <property type="molecule type" value="Genomic_DNA"/>
</dbReference>
<evidence type="ECO:0000313" key="10">
    <source>
        <dbReference type="EMBL" id="MBC5687215.1"/>
    </source>
</evidence>
<accession>A0ABR7GIU7</accession>
<dbReference type="InterPro" id="IPR047055">
    <property type="entry name" value="MotA-like"/>
</dbReference>
<name>A0ABR7GIU7_9FIRM</name>
<evidence type="ECO:0000256" key="2">
    <source>
        <dbReference type="ARBA" id="ARBA00008038"/>
    </source>
</evidence>
<organism evidence="10 11">
    <name type="scientific">Roseburia lenta</name>
    <dbReference type="NCBI Taxonomy" id="2763061"/>
    <lineage>
        <taxon>Bacteria</taxon>
        <taxon>Bacillati</taxon>
        <taxon>Bacillota</taxon>
        <taxon>Clostridia</taxon>
        <taxon>Lachnospirales</taxon>
        <taxon>Lachnospiraceae</taxon>
        <taxon>Roseburia</taxon>
    </lineage>
</organism>
<dbReference type="InterPro" id="IPR002898">
    <property type="entry name" value="MotA_ExbB_proton_chnl"/>
</dbReference>
<feature type="transmembrane region" description="Helical" evidence="8">
    <location>
        <begin position="32"/>
        <end position="51"/>
    </location>
</feature>
<dbReference type="PROSITE" id="PS01307">
    <property type="entry name" value="MOTA"/>
    <property type="match status" value="1"/>
</dbReference>
<keyword evidence="11" id="KW-1185">Reference proteome</keyword>
<keyword evidence="5 8" id="KW-0812">Transmembrane</keyword>
<evidence type="ECO:0000313" key="11">
    <source>
        <dbReference type="Proteomes" id="UP000643810"/>
    </source>
</evidence>
<feature type="domain" description="MotA/TolQ/ExbB proton channel" evidence="9">
    <location>
        <begin position="103"/>
        <end position="218"/>
    </location>
</feature>
<feature type="transmembrane region" description="Helical" evidence="8">
    <location>
        <begin position="147"/>
        <end position="164"/>
    </location>
</feature>
<evidence type="ECO:0000256" key="7">
    <source>
        <dbReference type="ARBA" id="ARBA00023136"/>
    </source>
</evidence>
<keyword evidence="6 8" id="KW-1133">Transmembrane helix</keyword>
<evidence type="ECO:0000256" key="1">
    <source>
        <dbReference type="ARBA" id="ARBA00004651"/>
    </source>
</evidence>
<evidence type="ECO:0000256" key="8">
    <source>
        <dbReference type="SAM" id="Phobius"/>
    </source>
</evidence>